<keyword evidence="14" id="KW-1185">Reference proteome</keyword>
<evidence type="ECO:0000256" key="1">
    <source>
        <dbReference type="ARBA" id="ARBA00004389"/>
    </source>
</evidence>
<evidence type="ECO:0000256" key="3">
    <source>
        <dbReference type="ARBA" id="ARBA00022574"/>
    </source>
</evidence>
<evidence type="ECO:0000256" key="12">
    <source>
        <dbReference type="SAM" id="MobiDB-lite"/>
    </source>
</evidence>
<dbReference type="AlphaFoldDB" id="A0A7R9LRN9"/>
<evidence type="ECO:0000256" key="2">
    <source>
        <dbReference type="ARBA" id="ARBA00022448"/>
    </source>
</evidence>
<evidence type="ECO:0000256" key="9">
    <source>
        <dbReference type="ARBA" id="ARBA00022989"/>
    </source>
</evidence>
<evidence type="ECO:0000256" key="11">
    <source>
        <dbReference type="PROSITE-ProRule" id="PRU00221"/>
    </source>
</evidence>
<comment type="subcellular location">
    <subcellularLocation>
        <location evidence="1">Endoplasmic reticulum membrane</location>
        <topology evidence="1">Single-pass membrane protein</topology>
    </subcellularLocation>
</comment>
<keyword evidence="10" id="KW-0472">Membrane</keyword>
<dbReference type="GO" id="GO:0005789">
    <property type="term" value="C:endoplasmic reticulum membrane"/>
    <property type="evidence" value="ECO:0007669"/>
    <property type="project" value="UniProtKB-SubCell"/>
</dbReference>
<evidence type="ECO:0000313" key="14">
    <source>
        <dbReference type="Proteomes" id="UP000728032"/>
    </source>
</evidence>
<feature type="compositionally biased region" description="Basic and acidic residues" evidence="12">
    <location>
        <begin position="158"/>
        <end position="174"/>
    </location>
</feature>
<keyword evidence="4" id="KW-0812">Transmembrane</keyword>
<dbReference type="GO" id="GO:0015031">
    <property type="term" value="P:protein transport"/>
    <property type="evidence" value="ECO:0007669"/>
    <property type="project" value="UniProtKB-KW"/>
</dbReference>
<evidence type="ECO:0000313" key="13">
    <source>
        <dbReference type="EMBL" id="CAD7646569.1"/>
    </source>
</evidence>
<dbReference type="EMBL" id="OC917248">
    <property type="protein sequence ID" value="CAD7646569.1"/>
    <property type="molecule type" value="Genomic_DNA"/>
</dbReference>
<gene>
    <name evidence="13" type="ORF">ONB1V03_LOCUS5794</name>
</gene>
<keyword evidence="3 11" id="KW-0853">WD repeat</keyword>
<sequence>MSEWSHLLARVNYPMYCVRTLSERHILVAGGGGPAKTGIANTLEVYELVYDKSTNSCKARLITHYDTGSRAVMNMCVVDKSNYCYQLFCGGMDGMCTQYDLKLNVESKRRESSSSPTRRERTFSETSLRRRRLSSRSESIEKENDINLANSQSPEAPEPVKQHSRKDSKPKMTDDTNGVPDFTFDIKQQKMFKTDFNSDESFQKIVKFSVEANVLITAGSDGHIRLWSLPKLDQILSIKAHDNEVDDLDINGNGTQIVSVSRDSKGFVWNTNDGSLKTELKYELPVAQKQQNHNQNNNNNRNGIINNKYIYRGCRYTTVDGDLNNIKLFTIMNPLVNQKPPKSSYICKWNTQTYKPEKMVSTGFESLSTMAVSEEGHYVGLGTLTGSVDVYIAFSLQRVYHLSAAHNIFVTGVEFLKSSVAAQQLTGGNDASLVSVSVDNHIVVHQIPKRGSELQKHCGFRVHSQPCPHRSQNKESRNVYK</sequence>
<dbReference type="EMBL" id="CAJPVJ010002423">
    <property type="protein sequence ID" value="CAG2166268.1"/>
    <property type="molecule type" value="Genomic_DNA"/>
</dbReference>
<dbReference type="SMART" id="SM00320">
    <property type="entry name" value="WD40"/>
    <property type="match status" value="4"/>
</dbReference>
<evidence type="ECO:0000256" key="10">
    <source>
        <dbReference type="ARBA" id="ARBA00023136"/>
    </source>
</evidence>
<keyword evidence="9" id="KW-1133">Transmembrane helix</keyword>
<dbReference type="GO" id="GO:0003400">
    <property type="term" value="P:regulation of COPII vesicle coating"/>
    <property type="evidence" value="ECO:0007669"/>
    <property type="project" value="TreeGrafter"/>
</dbReference>
<evidence type="ECO:0000256" key="8">
    <source>
        <dbReference type="ARBA" id="ARBA00022927"/>
    </source>
</evidence>
<dbReference type="Gene3D" id="2.130.10.10">
    <property type="entry name" value="YVTN repeat-like/Quinoprotein amine dehydrogenase"/>
    <property type="match status" value="1"/>
</dbReference>
<keyword evidence="7" id="KW-0931">ER-Golgi transport</keyword>
<evidence type="ECO:0000256" key="5">
    <source>
        <dbReference type="ARBA" id="ARBA00022737"/>
    </source>
</evidence>
<dbReference type="InterPro" id="IPR001680">
    <property type="entry name" value="WD40_rpt"/>
</dbReference>
<proteinExistence type="predicted"/>
<keyword evidence="2" id="KW-0813">Transport</keyword>
<evidence type="ECO:0000256" key="4">
    <source>
        <dbReference type="ARBA" id="ARBA00022692"/>
    </source>
</evidence>
<feature type="compositionally biased region" description="Basic and acidic residues" evidence="12">
    <location>
        <begin position="106"/>
        <end position="123"/>
    </location>
</feature>
<dbReference type="InterPro" id="IPR015943">
    <property type="entry name" value="WD40/YVTN_repeat-like_dom_sf"/>
</dbReference>
<dbReference type="Pfam" id="PF00400">
    <property type="entry name" value="WD40"/>
    <property type="match status" value="2"/>
</dbReference>
<keyword evidence="5" id="KW-0677">Repeat</keyword>
<dbReference type="PANTHER" id="PTHR23284">
    <property type="entry name" value="PROLACTIN REGULATORY ELEMENT BINDING PROTEIN"/>
    <property type="match status" value="1"/>
</dbReference>
<evidence type="ECO:0008006" key="15">
    <source>
        <dbReference type="Google" id="ProtNLM"/>
    </source>
</evidence>
<dbReference type="InterPro" id="IPR036322">
    <property type="entry name" value="WD40_repeat_dom_sf"/>
</dbReference>
<dbReference type="PANTHER" id="PTHR23284:SF0">
    <property type="entry name" value="PROLACTIN REGULATORY ELEMENT-BINDING PROTEIN"/>
    <property type="match status" value="1"/>
</dbReference>
<protein>
    <recommendedName>
        <fullName evidence="15">Prolactin regulatory element-binding protein</fullName>
    </recommendedName>
</protein>
<dbReference type="OrthoDB" id="2013972at2759"/>
<dbReference type="Proteomes" id="UP000728032">
    <property type="component" value="Unassembled WGS sequence"/>
</dbReference>
<feature type="repeat" description="WD" evidence="11">
    <location>
        <begin position="206"/>
        <end position="237"/>
    </location>
</feature>
<dbReference type="GO" id="GO:0005085">
    <property type="term" value="F:guanyl-nucleotide exchange factor activity"/>
    <property type="evidence" value="ECO:0007669"/>
    <property type="project" value="InterPro"/>
</dbReference>
<dbReference type="GO" id="GO:0006888">
    <property type="term" value="P:endoplasmic reticulum to Golgi vesicle-mediated transport"/>
    <property type="evidence" value="ECO:0007669"/>
    <property type="project" value="TreeGrafter"/>
</dbReference>
<keyword evidence="6" id="KW-0256">Endoplasmic reticulum</keyword>
<keyword evidence="8" id="KW-0653">Protein transport</keyword>
<name>A0A7R9LRN9_9ACAR</name>
<feature type="region of interest" description="Disordered" evidence="12">
    <location>
        <begin position="106"/>
        <end position="180"/>
    </location>
</feature>
<reference evidence="13" key="1">
    <citation type="submission" date="2020-11" db="EMBL/GenBank/DDBJ databases">
        <authorList>
            <person name="Tran Van P."/>
        </authorList>
    </citation>
    <scope>NUCLEOTIDE SEQUENCE</scope>
</reference>
<feature type="repeat" description="WD" evidence="11">
    <location>
        <begin position="238"/>
        <end position="279"/>
    </location>
</feature>
<organism evidence="13">
    <name type="scientific">Oppiella nova</name>
    <dbReference type="NCBI Taxonomy" id="334625"/>
    <lineage>
        <taxon>Eukaryota</taxon>
        <taxon>Metazoa</taxon>
        <taxon>Ecdysozoa</taxon>
        <taxon>Arthropoda</taxon>
        <taxon>Chelicerata</taxon>
        <taxon>Arachnida</taxon>
        <taxon>Acari</taxon>
        <taxon>Acariformes</taxon>
        <taxon>Sarcoptiformes</taxon>
        <taxon>Oribatida</taxon>
        <taxon>Brachypylina</taxon>
        <taxon>Oppioidea</taxon>
        <taxon>Oppiidae</taxon>
        <taxon>Oppiella</taxon>
    </lineage>
</organism>
<dbReference type="PROSITE" id="PS50082">
    <property type="entry name" value="WD_REPEATS_2"/>
    <property type="match status" value="2"/>
</dbReference>
<evidence type="ECO:0000256" key="7">
    <source>
        <dbReference type="ARBA" id="ARBA00022892"/>
    </source>
</evidence>
<evidence type="ECO:0000256" key="6">
    <source>
        <dbReference type="ARBA" id="ARBA00022824"/>
    </source>
</evidence>
<dbReference type="SUPFAM" id="SSF50978">
    <property type="entry name" value="WD40 repeat-like"/>
    <property type="match status" value="1"/>
</dbReference>
<accession>A0A7R9LRN9</accession>
<dbReference type="InterPro" id="IPR045260">
    <property type="entry name" value="Sec12-like"/>
</dbReference>